<dbReference type="OrthoDB" id="381190at2759"/>
<evidence type="ECO:0000313" key="8">
    <source>
        <dbReference type="EMBL" id="OHT16180.1"/>
    </source>
</evidence>
<dbReference type="VEuPathDB" id="TrichDB:TRFO_41986"/>
<dbReference type="InterPro" id="IPR011989">
    <property type="entry name" value="ARM-like"/>
</dbReference>
<evidence type="ECO:0000259" key="7">
    <source>
        <dbReference type="PROSITE" id="PS51190"/>
    </source>
</evidence>
<keyword evidence="9" id="KW-1185">Reference proteome</keyword>
<dbReference type="GO" id="GO:0031932">
    <property type="term" value="C:TORC2 complex"/>
    <property type="evidence" value="ECO:0007669"/>
    <property type="project" value="TreeGrafter"/>
</dbReference>
<dbReference type="Gene3D" id="1.25.10.10">
    <property type="entry name" value="Leucine-rich Repeat Variant"/>
    <property type="match status" value="2"/>
</dbReference>
<dbReference type="GO" id="GO:0031929">
    <property type="term" value="P:TOR signaling"/>
    <property type="evidence" value="ECO:0007669"/>
    <property type="project" value="TreeGrafter"/>
</dbReference>
<evidence type="ECO:0000256" key="2">
    <source>
        <dbReference type="ARBA" id="ARBA00022741"/>
    </source>
</evidence>
<proteinExistence type="inferred from homology"/>
<dbReference type="SMART" id="SM01346">
    <property type="entry name" value="DUF3385"/>
    <property type="match status" value="1"/>
</dbReference>
<protein>
    <recommendedName>
        <fullName evidence="5">Serine/threonine-protein kinase TOR</fullName>
        <ecNumber evidence="5">2.7.11.1</ecNumber>
    </recommendedName>
</protein>
<name>A0A1J4L2I6_9EUKA</name>
<dbReference type="PROSITE" id="PS50290">
    <property type="entry name" value="PI3_4_KINASE_3"/>
    <property type="match status" value="1"/>
</dbReference>
<feature type="domain" description="FATC" evidence="7">
    <location>
        <begin position="1937"/>
        <end position="1969"/>
    </location>
</feature>
<dbReference type="EC" id="2.7.11.1" evidence="5"/>
<dbReference type="GeneID" id="94848775"/>
<comment type="similarity">
    <text evidence="5">Belongs to the PI3/PI4-kinase family.</text>
</comment>
<keyword evidence="2 5" id="KW-0547">Nucleotide-binding</keyword>
<dbReference type="GO" id="GO:0005634">
    <property type="term" value="C:nucleus"/>
    <property type="evidence" value="ECO:0007669"/>
    <property type="project" value="TreeGrafter"/>
</dbReference>
<accession>A0A1J4L2I6</accession>
<dbReference type="RefSeq" id="XP_068369316.1">
    <property type="nucleotide sequence ID" value="XM_068514071.1"/>
</dbReference>
<keyword evidence="4 5" id="KW-0067">ATP-binding</keyword>
<dbReference type="InterPro" id="IPR050517">
    <property type="entry name" value="DDR_Repair_Kinase"/>
</dbReference>
<evidence type="ECO:0000313" key="9">
    <source>
        <dbReference type="Proteomes" id="UP000179807"/>
    </source>
</evidence>
<dbReference type="Pfam" id="PF02260">
    <property type="entry name" value="FATC"/>
    <property type="match status" value="1"/>
</dbReference>
<dbReference type="GO" id="GO:0005737">
    <property type="term" value="C:cytoplasm"/>
    <property type="evidence" value="ECO:0007669"/>
    <property type="project" value="TreeGrafter"/>
</dbReference>
<gene>
    <name evidence="8" type="ORF">TRFO_41986</name>
</gene>
<evidence type="ECO:0000256" key="3">
    <source>
        <dbReference type="ARBA" id="ARBA00022777"/>
    </source>
</evidence>
<organism evidence="8 9">
    <name type="scientific">Tritrichomonas foetus</name>
    <dbReference type="NCBI Taxonomy" id="1144522"/>
    <lineage>
        <taxon>Eukaryota</taxon>
        <taxon>Metamonada</taxon>
        <taxon>Parabasalia</taxon>
        <taxon>Tritrichomonadida</taxon>
        <taxon>Tritrichomonadidae</taxon>
        <taxon>Tritrichomonas</taxon>
    </lineage>
</organism>
<dbReference type="GO" id="GO:0005524">
    <property type="term" value="F:ATP binding"/>
    <property type="evidence" value="ECO:0007669"/>
    <property type="project" value="UniProtKB-KW"/>
</dbReference>
<comment type="catalytic activity">
    <reaction evidence="5">
        <text>L-threonyl-[protein] + ATP = O-phospho-L-threonyl-[protein] + ADP + H(+)</text>
        <dbReference type="Rhea" id="RHEA:46608"/>
        <dbReference type="Rhea" id="RHEA-COMP:11060"/>
        <dbReference type="Rhea" id="RHEA-COMP:11605"/>
        <dbReference type="ChEBI" id="CHEBI:15378"/>
        <dbReference type="ChEBI" id="CHEBI:30013"/>
        <dbReference type="ChEBI" id="CHEBI:30616"/>
        <dbReference type="ChEBI" id="CHEBI:61977"/>
        <dbReference type="ChEBI" id="CHEBI:456216"/>
        <dbReference type="EC" id="2.7.11.1"/>
    </reaction>
</comment>
<dbReference type="SMART" id="SM00146">
    <property type="entry name" value="PI3Kc"/>
    <property type="match status" value="1"/>
</dbReference>
<dbReference type="InterPro" id="IPR024585">
    <property type="entry name" value="mTOR_dom"/>
</dbReference>
<comment type="caution">
    <text evidence="8">The sequence shown here is derived from an EMBL/GenBank/DDBJ whole genome shotgun (WGS) entry which is preliminary data.</text>
</comment>
<feature type="domain" description="PI3K/PI4K catalytic" evidence="6">
    <location>
        <begin position="1632"/>
        <end position="1964"/>
    </location>
</feature>
<dbReference type="InterPro" id="IPR016024">
    <property type="entry name" value="ARM-type_fold"/>
</dbReference>
<keyword evidence="5" id="KW-0723">Serine/threonine-protein kinase</keyword>
<dbReference type="InterPro" id="IPR018936">
    <property type="entry name" value="PI3/4_kinase_CS"/>
</dbReference>
<dbReference type="GO" id="GO:0031931">
    <property type="term" value="C:TORC1 complex"/>
    <property type="evidence" value="ECO:0007669"/>
    <property type="project" value="TreeGrafter"/>
</dbReference>
<dbReference type="GO" id="GO:0004674">
    <property type="term" value="F:protein serine/threonine kinase activity"/>
    <property type="evidence" value="ECO:0007669"/>
    <property type="project" value="UniProtKB-KW"/>
</dbReference>
<dbReference type="InterPro" id="IPR000403">
    <property type="entry name" value="PI3/4_kinase_cat_dom"/>
</dbReference>
<dbReference type="Gene3D" id="1.10.1070.11">
    <property type="entry name" value="Phosphatidylinositol 3-/4-kinase, catalytic domain"/>
    <property type="match status" value="1"/>
</dbReference>
<sequence length="1969" mass="227811">MSLSILQRKLARKIISKYLSIIIKSSGYTVYNIFQVIYQRCVSYLTKKTCMFPNDVLKIIYDMIFLDSTVLENETQEIFSIAISYIESKNLETSSIALEVSVSVSVIDSALFHVQYYPIISQRIERISLFEERITNICNCLKILFKYLPEPLSKERVKIRKMCIEFSRSNMKSHLDSLISLMNVIIEVCPEILLTHDFDCWEIVSSLLFSRDFYKLFLVINQKHPTLWIDHSTEIAEKIISVLNCNSNDSIPALQLISVLPLSKTKIFDTLLDITIKYMFSKDSTQRSIASQALLHLISNKLVIDMIQYLEVAIAIAASDSSFSVRRSIMTSLDNTHYPVLASSRFLDMLSSLLNDYSPQIRSYCYNIFKKMRKYSPISVDIVFRRAIINCMNQMQCSKELLDKVQISESLPSLIAAGQKLISTYSDTLIPVFINLLSNMKNIKSSILNYSYEKQLSLNIMKSIYELIKIDHRLVISYISVLFPMFSKLLTEPETDKIKITIINTLSLYSTQSMITSEVFGYLPNLPQELVKILGSSQSTILKIKVLKFLGRCGAILPSQFLESSQKLTINRKNNNLYSKFMVQNSNRTFSGDFYGKIIFRKLQYLMNDSTLSHIRSKCIQTIVNCLSVMQVIPIKCIRQIIPVLIDEKDFNLLQQMVLITKQLICPFIPNIVNLVITNWYCSNLVILIHLITSIVVEVRTDFSDFVSQLIPNILEALSASFISNISIATSCIHLISIISPLYPNLSSLLFPALCKIISSDNASKTIKLTTLNSLCHMIQRGDPYHQTTSIFYSVLDLCICPDHDIQFMACQVLFSLMIKIKSSINLYAHRIIDVLKSNQEASYQFYQIYNNLNVEKNPNFVTFESFPFIQISEPGKIKSVFPHRVVFDPSTFINCFNVDTLISDKQWVHWYHRTVLECIRICPYAGIGCCHDFATQYEPFASFLFFPAFLCCWKFIDDHIKIIISEKITIILHHKMVPNQILQNIARLCDMMERAEQSIFLNEDDYADLCIRTRMLSLSLHFEQEKYFDKHCPNKIVILKKFLGIASTLSLQNTIESIINNLLKKNAPNNIIKELSKWQQPMSLLTNKHNIDQSNIVHFISSCKSSNHFDWIIEKSSIFHQSSRFIKAKLSSSFAEAFFFHKNFKMMNYYSKFGQNKSIKAQILAIISMISIEPKEFILQKIDETYEKIVQKHSSKFLPNYSGIYEVIVNCQILHELTTIVKGTFSKQLFRSRLLNCVPSYSTLWKCYKVYSLVYPDDNTLKYRILDKIIHERRFTMYESTLKLFFPDDKVLNTDSILHLTFLKYKWFSGHHEWAFLELEKCIMNNKPIPLQYIYTYIDWSLTLYLGTWNVESLKHLLQLLNDEILKGNKSVQINQKLGIINYNLYNLTQNDEYAINSIRGFAITINNSSIVSFADLAQLTSLFYRTVTNPSILSQTEPLYVSIHCIKLVESIPQIIAQINKTSIATRTLIDLSKYHIQQILFPLLVATDSSIFSSTATEVLQKACLNRPDLLIEGRKIRTVLISAAITLFEEWVNATPEMLNDLMILVDNPQCNLDRIFLQVNYQLIQKIKMSKNEIEVMNIFLEIQHNCELYLIGQKKIKLSDISPNNVHCFDTPIYVPGQINIFIKSLSRYFTILESKQRPRILKMRGSNGEKYKFLLKSNEDLMLDQRVMQFFNLINAYARRTTSLSSKNGAFIRTYSITPLSSEIGLIHWVEGSDTIYSLISEYRRNHNIDEWEENTYMKESSITNIDSLRSIQRLEFIKDIFSTTNSDDLRKIFWLKSYSSDEWLEKIQRFPRSLAIMSIVGYILGLGDRHPSNIMIERTTCDVIHIDFGDCFDVAQNRILFPENVPFRLTKMIINAFGIGGIDADFRLCCNDTMIMIREHRNSISSVLEMFINEINENEVPYSDSDNINIDLTLKHIWNKMNGTGFDDHIFEVSDQIEDLIKQSTNEYNLSCLYSGWAPMW</sequence>
<evidence type="ECO:0000256" key="5">
    <source>
        <dbReference type="RuleBase" id="RU364109"/>
    </source>
</evidence>
<dbReference type="InterPro" id="IPR003152">
    <property type="entry name" value="FATC_dom"/>
</dbReference>
<dbReference type="InterPro" id="IPR011009">
    <property type="entry name" value="Kinase-like_dom_sf"/>
</dbReference>
<dbReference type="PANTHER" id="PTHR11139:SF9">
    <property type="entry name" value="SERINE_THREONINE-PROTEIN KINASE MTOR"/>
    <property type="match status" value="1"/>
</dbReference>
<dbReference type="InterPro" id="IPR036940">
    <property type="entry name" value="PI3/4_kinase_cat_sf"/>
</dbReference>
<keyword evidence="3 5" id="KW-0418">Kinase</keyword>
<dbReference type="InterPro" id="IPR026683">
    <property type="entry name" value="TOR_cat"/>
</dbReference>
<dbReference type="GO" id="GO:0016242">
    <property type="term" value="P:negative regulation of macroautophagy"/>
    <property type="evidence" value="ECO:0007669"/>
    <property type="project" value="TreeGrafter"/>
</dbReference>
<evidence type="ECO:0000256" key="1">
    <source>
        <dbReference type="ARBA" id="ARBA00022679"/>
    </source>
</evidence>
<dbReference type="Proteomes" id="UP000179807">
    <property type="component" value="Unassembled WGS sequence"/>
</dbReference>
<evidence type="ECO:0000259" key="6">
    <source>
        <dbReference type="PROSITE" id="PS50290"/>
    </source>
</evidence>
<reference evidence="8" key="1">
    <citation type="submission" date="2016-10" db="EMBL/GenBank/DDBJ databases">
        <authorList>
            <person name="Benchimol M."/>
            <person name="Almeida L.G."/>
            <person name="Vasconcelos A.T."/>
            <person name="Perreira-Neves A."/>
            <person name="Rosa I.A."/>
            <person name="Tasca T."/>
            <person name="Bogo M.R."/>
            <person name="de Souza W."/>
        </authorList>
    </citation>
    <scope>NUCLEOTIDE SEQUENCE [LARGE SCALE GENOMIC DNA]</scope>
    <source>
        <strain evidence="8">K</strain>
    </source>
</reference>
<dbReference type="SUPFAM" id="SSF48371">
    <property type="entry name" value="ARM repeat"/>
    <property type="match status" value="2"/>
</dbReference>
<dbReference type="SMART" id="SM01343">
    <property type="entry name" value="FATC"/>
    <property type="match status" value="1"/>
</dbReference>
<keyword evidence="1 5" id="KW-0808">Transferase</keyword>
<dbReference type="CDD" id="cd05169">
    <property type="entry name" value="PIKKc_TOR"/>
    <property type="match status" value="1"/>
</dbReference>
<dbReference type="PROSITE" id="PS51190">
    <property type="entry name" value="FATC"/>
    <property type="match status" value="1"/>
</dbReference>
<dbReference type="EMBL" id="MLAK01000136">
    <property type="protein sequence ID" value="OHT16180.1"/>
    <property type="molecule type" value="Genomic_DNA"/>
</dbReference>
<evidence type="ECO:0000256" key="4">
    <source>
        <dbReference type="ARBA" id="ARBA00022840"/>
    </source>
</evidence>
<dbReference type="Pfam" id="PF11865">
    <property type="entry name" value="mTOR_dom"/>
    <property type="match status" value="1"/>
</dbReference>
<dbReference type="Gene3D" id="3.30.1010.10">
    <property type="entry name" value="Phosphatidylinositol 3-kinase Catalytic Subunit, Chain A, domain 4"/>
    <property type="match status" value="1"/>
</dbReference>
<dbReference type="Pfam" id="PF00454">
    <property type="entry name" value="PI3_PI4_kinase"/>
    <property type="match status" value="1"/>
</dbReference>
<dbReference type="PROSITE" id="PS00916">
    <property type="entry name" value="PI3_4_KINASE_2"/>
    <property type="match status" value="1"/>
</dbReference>
<dbReference type="SUPFAM" id="SSF56112">
    <property type="entry name" value="Protein kinase-like (PK-like)"/>
    <property type="match status" value="1"/>
</dbReference>
<dbReference type="PANTHER" id="PTHR11139">
    <property type="entry name" value="ATAXIA TELANGIECTASIA MUTATED ATM -RELATED"/>
    <property type="match status" value="1"/>
</dbReference>